<dbReference type="SMART" id="SM01057">
    <property type="entry name" value="Carb_anhydrase"/>
    <property type="match status" value="1"/>
</dbReference>
<feature type="domain" description="Alpha-carbonic anhydrase" evidence="10">
    <location>
        <begin position="26"/>
        <end position="286"/>
    </location>
</feature>
<evidence type="ECO:0000313" key="12">
    <source>
        <dbReference type="Proteomes" id="UP001233172"/>
    </source>
</evidence>
<dbReference type="InterPro" id="IPR023561">
    <property type="entry name" value="Carbonic_anhydrase_a-class"/>
</dbReference>
<keyword evidence="9" id="KW-0732">Signal</keyword>
<dbReference type="AlphaFoldDB" id="A0AAD8ETX2"/>
<comment type="function">
    <text evidence="1 9">Reversible hydration of carbon dioxide.</text>
</comment>
<dbReference type="InterPro" id="IPR018338">
    <property type="entry name" value="Carbonic_anhydrase_a-class_CS"/>
</dbReference>
<comment type="caution">
    <text evidence="11">The sequence shown here is derived from an EMBL/GenBank/DDBJ whole genome shotgun (WGS) entry which is preliminary data.</text>
</comment>
<evidence type="ECO:0000256" key="7">
    <source>
        <dbReference type="ARBA" id="ARBA00023239"/>
    </source>
</evidence>
<dbReference type="PROSITE" id="PS51144">
    <property type="entry name" value="ALPHA_CA_2"/>
    <property type="match status" value="1"/>
</dbReference>
<accession>A0AAD8ETX2</accession>
<reference evidence="11" key="2">
    <citation type="submission" date="2023-04" db="EMBL/GenBank/DDBJ databases">
        <authorList>
            <person name="Bu L."/>
            <person name="Lu L."/>
            <person name="Laidemitt M.R."/>
            <person name="Zhang S.M."/>
            <person name="Mutuku M."/>
            <person name="Mkoji G."/>
            <person name="Steinauer M."/>
            <person name="Loker E.S."/>
        </authorList>
    </citation>
    <scope>NUCLEOTIDE SEQUENCE</scope>
    <source>
        <strain evidence="11">KasaAsao</strain>
        <tissue evidence="11">Whole Snail</tissue>
    </source>
</reference>
<keyword evidence="12" id="KW-1185">Reference proteome</keyword>
<dbReference type="PANTHER" id="PTHR18952">
    <property type="entry name" value="CARBONIC ANHYDRASE"/>
    <property type="match status" value="1"/>
</dbReference>
<dbReference type="Pfam" id="PF00194">
    <property type="entry name" value="Carb_anhydrase"/>
    <property type="match status" value="1"/>
</dbReference>
<dbReference type="PROSITE" id="PS00162">
    <property type="entry name" value="ALPHA_CA_1"/>
    <property type="match status" value="1"/>
</dbReference>
<keyword evidence="5 9" id="KW-0862">Zinc</keyword>
<dbReference type="GO" id="GO:0005886">
    <property type="term" value="C:plasma membrane"/>
    <property type="evidence" value="ECO:0007669"/>
    <property type="project" value="TreeGrafter"/>
</dbReference>
<evidence type="ECO:0000256" key="8">
    <source>
        <dbReference type="ARBA" id="ARBA00048348"/>
    </source>
</evidence>
<dbReference type="GO" id="GO:0008270">
    <property type="term" value="F:zinc ion binding"/>
    <property type="evidence" value="ECO:0007669"/>
    <property type="project" value="UniProtKB-UniRule"/>
</dbReference>
<dbReference type="GO" id="GO:0004089">
    <property type="term" value="F:carbonate dehydratase activity"/>
    <property type="evidence" value="ECO:0007669"/>
    <property type="project" value="UniProtKB-UniRule"/>
</dbReference>
<keyword evidence="6" id="KW-0325">Glycoprotein</keyword>
<feature type="chain" id="PRO_5041769087" description="Carbonic anhydrase" evidence="9">
    <location>
        <begin position="26"/>
        <end position="315"/>
    </location>
</feature>
<dbReference type="EC" id="4.2.1.1" evidence="3 9"/>
<evidence type="ECO:0000256" key="3">
    <source>
        <dbReference type="ARBA" id="ARBA00012925"/>
    </source>
</evidence>
<gene>
    <name evidence="11" type="ORF">Bpfe_030345</name>
</gene>
<dbReference type="Gene3D" id="3.10.200.10">
    <property type="entry name" value="Alpha carbonic anhydrase"/>
    <property type="match status" value="1"/>
</dbReference>
<comment type="catalytic activity">
    <reaction evidence="8 9">
        <text>hydrogencarbonate + H(+) = CO2 + H2O</text>
        <dbReference type="Rhea" id="RHEA:10748"/>
        <dbReference type="ChEBI" id="CHEBI:15377"/>
        <dbReference type="ChEBI" id="CHEBI:15378"/>
        <dbReference type="ChEBI" id="CHEBI:16526"/>
        <dbReference type="ChEBI" id="CHEBI:17544"/>
        <dbReference type="EC" id="4.2.1.1"/>
    </reaction>
</comment>
<evidence type="ECO:0000256" key="9">
    <source>
        <dbReference type="RuleBase" id="RU367011"/>
    </source>
</evidence>
<dbReference type="CDD" id="cd00326">
    <property type="entry name" value="alpha_CA"/>
    <property type="match status" value="1"/>
</dbReference>
<evidence type="ECO:0000256" key="1">
    <source>
        <dbReference type="ARBA" id="ARBA00002904"/>
    </source>
</evidence>
<dbReference type="Proteomes" id="UP001233172">
    <property type="component" value="Unassembled WGS sequence"/>
</dbReference>
<organism evidence="11 12">
    <name type="scientific">Biomphalaria pfeifferi</name>
    <name type="common">Bloodfluke planorb</name>
    <name type="synonym">Freshwater snail</name>
    <dbReference type="NCBI Taxonomy" id="112525"/>
    <lineage>
        <taxon>Eukaryota</taxon>
        <taxon>Metazoa</taxon>
        <taxon>Spiralia</taxon>
        <taxon>Lophotrochozoa</taxon>
        <taxon>Mollusca</taxon>
        <taxon>Gastropoda</taxon>
        <taxon>Heterobranchia</taxon>
        <taxon>Euthyneura</taxon>
        <taxon>Panpulmonata</taxon>
        <taxon>Hygrophila</taxon>
        <taxon>Lymnaeoidea</taxon>
        <taxon>Planorbidae</taxon>
        <taxon>Biomphalaria</taxon>
    </lineage>
</organism>
<sequence length="315" mass="35882">MGQFKTSSLLFCLVIIAAMCEKGNSQVWSYRNGEPDGPEKWYVKYPHCGGVMQSPIDIVSSQAIYSPALTNFNFSDYLMSKGDNLTLSNRGGRMVQLVYSGTPIYLRGGGLPTAYKLVQLHFHWGANQYLGSEHYMDGKSFPMEVHLVHRQVQLANFSVAQELPYGLAVVGFFFKMSERNNTKYDQLLKYFHNIVKPDTGTEVESFQLTDLLPENLDSMDYYRYFGSLTTPPCYESVIWTVSTSYIPISESQINLFRNLQNENLNNFVNGYRPIQDSNHRIVTTTLQDYPSAASFTHIQLHFLSMCIFIVALCIH</sequence>
<proteinExistence type="inferred from homology"/>
<dbReference type="EMBL" id="JASAOG010000342">
    <property type="protein sequence ID" value="KAK0040217.1"/>
    <property type="molecule type" value="Genomic_DNA"/>
</dbReference>
<feature type="signal peptide" evidence="9">
    <location>
        <begin position="1"/>
        <end position="25"/>
    </location>
</feature>
<keyword evidence="4 9" id="KW-0479">Metal-binding</keyword>
<reference evidence="11" key="1">
    <citation type="journal article" date="2023" name="PLoS Negl. Trop. Dis.">
        <title>A genome sequence for Biomphalaria pfeifferi, the major vector snail for the human-infecting parasite Schistosoma mansoni.</title>
        <authorList>
            <person name="Bu L."/>
            <person name="Lu L."/>
            <person name="Laidemitt M.R."/>
            <person name="Zhang S.M."/>
            <person name="Mutuku M."/>
            <person name="Mkoji G."/>
            <person name="Steinauer M."/>
            <person name="Loker E.S."/>
        </authorList>
    </citation>
    <scope>NUCLEOTIDE SEQUENCE</scope>
    <source>
        <strain evidence="11">KasaAsao</strain>
    </source>
</reference>
<dbReference type="InterPro" id="IPR001148">
    <property type="entry name" value="CA_dom"/>
</dbReference>
<comment type="similarity">
    <text evidence="2 9">Belongs to the alpha-carbonic anhydrase family.</text>
</comment>
<evidence type="ECO:0000313" key="11">
    <source>
        <dbReference type="EMBL" id="KAK0040217.1"/>
    </source>
</evidence>
<evidence type="ECO:0000256" key="2">
    <source>
        <dbReference type="ARBA" id="ARBA00010718"/>
    </source>
</evidence>
<evidence type="ECO:0000256" key="4">
    <source>
        <dbReference type="ARBA" id="ARBA00022723"/>
    </source>
</evidence>
<name>A0AAD8ETX2_BIOPF</name>
<evidence type="ECO:0000259" key="10">
    <source>
        <dbReference type="PROSITE" id="PS51144"/>
    </source>
</evidence>
<protein>
    <recommendedName>
        <fullName evidence="3 9">Carbonic anhydrase</fullName>
        <ecNumber evidence="3 9">4.2.1.1</ecNumber>
    </recommendedName>
</protein>
<comment type="cofactor">
    <cofactor evidence="9">
        <name>Zn(2+)</name>
        <dbReference type="ChEBI" id="CHEBI:29105"/>
    </cofactor>
</comment>
<dbReference type="PANTHER" id="PTHR18952:SF265">
    <property type="entry name" value="CARBONIC ANHYDRASE"/>
    <property type="match status" value="1"/>
</dbReference>
<keyword evidence="7 9" id="KW-0456">Lyase</keyword>
<evidence type="ECO:0000256" key="5">
    <source>
        <dbReference type="ARBA" id="ARBA00022833"/>
    </source>
</evidence>
<dbReference type="FunFam" id="3.10.200.10:FF:000003">
    <property type="entry name" value="Carbonic anhydrase 12"/>
    <property type="match status" value="1"/>
</dbReference>
<dbReference type="InterPro" id="IPR036398">
    <property type="entry name" value="CA_dom_sf"/>
</dbReference>
<dbReference type="SUPFAM" id="SSF51069">
    <property type="entry name" value="Carbonic anhydrase"/>
    <property type="match status" value="1"/>
</dbReference>
<evidence type="ECO:0000256" key="6">
    <source>
        <dbReference type="ARBA" id="ARBA00023180"/>
    </source>
</evidence>